<dbReference type="EMBL" id="CP045143">
    <property type="protein sequence ID" value="QFR25268.1"/>
    <property type="molecule type" value="Genomic_DNA"/>
</dbReference>
<evidence type="ECO:0000259" key="9">
    <source>
        <dbReference type="PROSITE" id="PS50928"/>
    </source>
</evidence>
<comment type="similarity">
    <text evidence="8">Belongs to the binding-protein-dependent transport system permease family.</text>
</comment>
<gene>
    <name evidence="10" type="ORF">D1010_13045</name>
</gene>
<evidence type="ECO:0000256" key="2">
    <source>
        <dbReference type="ARBA" id="ARBA00022448"/>
    </source>
</evidence>
<keyword evidence="3" id="KW-1003">Cell membrane</keyword>
<feature type="transmembrane region" description="Helical" evidence="8">
    <location>
        <begin position="188"/>
        <end position="210"/>
    </location>
</feature>
<feature type="transmembrane region" description="Helical" evidence="8">
    <location>
        <begin position="75"/>
        <end position="99"/>
    </location>
</feature>
<dbReference type="SUPFAM" id="SSF161098">
    <property type="entry name" value="MetI-like"/>
    <property type="match status" value="1"/>
</dbReference>
<dbReference type="Pfam" id="PF00528">
    <property type="entry name" value="BPD_transp_1"/>
    <property type="match status" value="1"/>
</dbReference>
<dbReference type="GO" id="GO:0005886">
    <property type="term" value="C:plasma membrane"/>
    <property type="evidence" value="ECO:0007669"/>
    <property type="project" value="UniProtKB-SubCell"/>
</dbReference>
<dbReference type="CDD" id="cd06261">
    <property type="entry name" value="TM_PBP2"/>
    <property type="match status" value="1"/>
</dbReference>
<evidence type="ECO:0000256" key="6">
    <source>
        <dbReference type="ARBA" id="ARBA00022989"/>
    </source>
</evidence>
<keyword evidence="2 8" id="KW-0813">Transport</keyword>
<evidence type="ECO:0000256" key="1">
    <source>
        <dbReference type="ARBA" id="ARBA00004429"/>
    </source>
</evidence>
<proteinExistence type="inferred from homology"/>
<feature type="transmembrane region" description="Helical" evidence="8">
    <location>
        <begin position="244"/>
        <end position="268"/>
    </location>
</feature>
<dbReference type="InterPro" id="IPR035906">
    <property type="entry name" value="MetI-like_sf"/>
</dbReference>
<protein>
    <submittedName>
        <fullName evidence="10">ABC transporter permease subunit</fullName>
    </submittedName>
</protein>
<organism evidence="10 11">
    <name type="scientific">Schleiferilactobacillus harbinensis</name>
    <dbReference type="NCBI Taxonomy" id="304207"/>
    <lineage>
        <taxon>Bacteria</taxon>
        <taxon>Bacillati</taxon>
        <taxon>Bacillota</taxon>
        <taxon>Bacilli</taxon>
        <taxon>Lactobacillales</taxon>
        <taxon>Lactobacillaceae</taxon>
        <taxon>Schleiferilactobacillus</taxon>
    </lineage>
</organism>
<evidence type="ECO:0000313" key="10">
    <source>
        <dbReference type="EMBL" id="QFR25268.1"/>
    </source>
</evidence>
<evidence type="ECO:0000256" key="8">
    <source>
        <dbReference type="RuleBase" id="RU363032"/>
    </source>
</evidence>
<feature type="transmembrane region" description="Helical" evidence="8">
    <location>
        <begin position="111"/>
        <end position="136"/>
    </location>
</feature>
<reference evidence="10 11" key="1">
    <citation type="submission" date="2019-10" db="EMBL/GenBank/DDBJ databases">
        <title>The completed genome of Lactobacillus harbinensis M1.</title>
        <authorList>
            <person name="Zheng Y."/>
        </authorList>
    </citation>
    <scope>NUCLEOTIDE SEQUENCE [LARGE SCALE GENOMIC DNA]</scope>
    <source>
        <strain evidence="10 11">M1</strain>
    </source>
</reference>
<sequence>MLIAARWKEDYLLSKRKWVINFLVLFVFAFFMYGPLLNTLMIAFADKYQAPHVLPVTFGFTWWQNVLSQSDLWQAFINSFLVAALATIVSMAICLPAAYALARYHFKGRSLFLFSFLLSNAFPKIGLYTAIGIIFYKLQLMGTLTGVVLINVLNTMIFMIWIPTGAFQNVYQQQEEAARDVGAGPVRVFFTITFPSAAPAILVAAMYTFLGALDGSQGTLLVGFPQIKTMATAMYGIILDQPPMVGAIFALLLIVPAILILWGCYKVFGKKSFLKQLMIK</sequence>
<keyword evidence="6 8" id="KW-1133">Transmembrane helix</keyword>
<dbReference type="PROSITE" id="PS50928">
    <property type="entry name" value="ABC_TM1"/>
    <property type="match status" value="1"/>
</dbReference>
<evidence type="ECO:0000256" key="5">
    <source>
        <dbReference type="ARBA" id="ARBA00022692"/>
    </source>
</evidence>
<evidence type="ECO:0000256" key="4">
    <source>
        <dbReference type="ARBA" id="ARBA00022519"/>
    </source>
</evidence>
<accession>A0A5P8M9S1</accession>
<evidence type="ECO:0000256" key="3">
    <source>
        <dbReference type="ARBA" id="ARBA00022475"/>
    </source>
</evidence>
<evidence type="ECO:0000313" key="11">
    <source>
        <dbReference type="Proteomes" id="UP000326779"/>
    </source>
</evidence>
<dbReference type="PANTHER" id="PTHR43357">
    <property type="entry name" value="INNER MEMBRANE ABC TRANSPORTER PERMEASE PROTEIN YDCV"/>
    <property type="match status" value="1"/>
</dbReference>
<feature type="domain" description="ABC transmembrane type-1" evidence="9">
    <location>
        <begin position="76"/>
        <end position="263"/>
    </location>
</feature>
<dbReference type="Gene3D" id="1.10.3720.10">
    <property type="entry name" value="MetI-like"/>
    <property type="match status" value="1"/>
</dbReference>
<comment type="subcellular location">
    <subcellularLocation>
        <location evidence="1">Cell inner membrane</location>
        <topology evidence="1">Multi-pass membrane protein</topology>
    </subcellularLocation>
    <subcellularLocation>
        <location evidence="8">Cell membrane</location>
        <topology evidence="8">Multi-pass membrane protein</topology>
    </subcellularLocation>
</comment>
<keyword evidence="7 8" id="KW-0472">Membrane</keyword>
<dbReference type="GO" id="GO:0055085">
    <property type="term" value="P:transmembrane transport"/>
    <property type="evidence" value="ECO:0007669"/>
    <property type="project" value="InterPro"/>
</dbReference>
<evidence type="ECO:0000256" key="7">
    <source>
        <dbReference type="ARBA" id="ARBA00023136"/>
    </source>
</evidence>
<keyword evidence="4" id="KW-0997">Cell inner membrane</keyword>
<feature type="transmembrane region" description="Helical" evidence="8">
    <location>
        <begin position="20"/>
        <end position="45"/>
    </location>
</feature>
<name>A0A5P8M9S1_9LACO</name>
<feature type="transmembrane region" description="Helical" evidence="8">
    <location>
        <begin position="148"/>
        <end position="167"/>
    </location>
</feature>
<dbReference type="KEGG" id="lhb:D1010_13045"/>
<dbReference type="Proteomes" id="UP000326779">
    <property type="component" value="Chromosome"/>
</dbReference>
<keyword evidence="5 8" id="KW-0812">Transmembrane</keyword>
<dbReference type="InterPro" id="IPR000515">
    <property type="entry name" value="MetI-like"/>
</dbReference>
<dbReference type="AlphaFoldDB" id="A0A5P8M9S1"/>
<dbReference type="PANTHER" id="PTHR43357:SF4">
    <property type="entry name" value="INNER MEMBRANE ABC TRANSPORTER PERMEASE PROTEIN YDCV"/>
    <property type="match status" value="1"/>
</dbReference>